<dbReference type="Proteomes" id="UP001608902">
    <property type="component" value="Unassembled WGS sequence"/>
</dbReference>
<comment type="caution">
    <text evidence="3">The sequence shown here is derived from an EMBL/GenBank/DDBJ whole genome shotgun (WGS) entry which is preliminary data.</text>
</comment>
<dbReference type="Pfam" id="PF25408">
    <property type="entry name" value="AAA_lid_NAV1"/>
    <property type="match status" value="1"/>
</dbReference>
<dbReference type="InterPro" id="IPR027417">
    <property type="entry name" value="P-loop_NTPase"/>
</dbReference>
<proteinExistence type="predicted"/>
<dbReference type="InterPro" id="IPR057568">
    <property type="entry name" value="CortBP2_NAV1-like_AAA_lid"/>
</dbReference>
<dbReference type="SUPFAM" id="SSF52540">
    <property type="entry name" value="P-loop containing nucleoside triphosphate hydrolases"/>
    <property type="match status" value="1"/>
</dbReference>
<evidence type="ECO:0000313" key="4">
    <source>
        <dbReference type="Proteomes" id="UP001608902"/>
    </source>
</evidence>
<gene>
    <name evidence="3" type="ORF">AB6A40_009653</name>
</gene>
<dbReference type="PANTHER" id="PTHR12784">
    <property type="entry name" value="STEERIN"/>
    <property type="match status" value="1"/>
</dbReference>
<dbReference type="InterPro" id="IPR003959">
    <property type="entry name" value="ATPase_AAA_core"/>
</dbReference>
<evidence type="ECO:0000256" key="1">
    <source>
        <dbReference type="ARBA" id="ARBA00023054"/>
    </source>
</evidence>
<dbReference type="Gene3D" id="3.40.50.300">
    <property type="entry name" value="P-loop containing nucleotide triphosphate hydrolases"/>
    <property type="match status" value="1"/>
</dbReference>
<accession>A0ABD6EXR3</accession>
<evidence type="ECO:0000259" key="2">
    <source>
        <dbReference type="SMART" id="SM00382"/>
    </source>
</evidence>
<feature type="domain" description="AAA+ ATPase" evidence="2">
    <location>
        <begin position="11"/>
        <end position="145"/>
    </location>
</feature>
<organism evidence="3 4">
    <name type="scientific">Gnathostoma spinigerum</name>
    <dbReference type="NCBI Taxonomy" id="75299"/>
    <lineage>
        <taxon>Eukaryota</taxon>
        <taxon>Metazoa</taxon>
        <taxon>Ecdysozoa</taxon>
        <taxon>Nematoda</taxon>
        <taxon>Chromadorea</taxon>
        <taxon>Rhabditida</taxon>
        <taxon>Spirurina</taxon>
        <taxon>Gnathostomatomorpha</taxon>
        <taxon>Gnathostomatoidea</taxon>
        <taxon>Gnathostomatidae</taxon>
        <taxon>Gnathostoma</taxon>
    </lineage>
</organism>
<dbReference type="EMBL" id="JBGFUD010010551">
    <property type="protein sequence ID" value="MFH4982944.1"/>
    <property type="molecule type" value="Genomic_DNA"/>
</dbReference>
<dbReference type="SMART" id="SM00382">
    <property type="entry name" value="AAA"/>
    <property type="match status" value="1"/>
</dbReference>
<dbReference type="InterPro" id="IPR003593">
    <property type="entry name" value="AAA+_ATPase"/>
</dbReference>
<keyword evidence="1" id="KW-0175">Coiled coil</keyword>
<sequence length="306" mass="35067">MLDQLLSVLIQFRRLVLFGATGIGKSNLARQLAKYISIMIGGSTQDNIVDIKISDDDHDRSIAQTQRQLESLLRSSKPTVILIDNIQRHRMAFLSSSFASVQIPAEEGPYVICTVNRASQLPEMQVHHNFRMFLLPNHMDAIKGFMGRFLRRRILELEFHDGERFPPEIYRIIDFLPKVLSSVNAFIEKANSRDVTIGPRLFLQCPLDFTKSREWFIKLWNQMIIPYMIKVAKEGVKVLGRCGSFEDPTDLVCEQWPWIEGPSAEQVLQRLSIKESMTIPLNSQFDPLEALIRIQSNNANPQQEVA</sequence>
<evidence type="ECO:0000313" key="3">
    <source>
        <dbReference type="EMBL" id="MFH4982944.1"/>
    </source>
</evidence>
<protein>
    <recommendedName>
        <fullName evidence="2">AAA+ ATPase domain-containing protein</fullName>
    </recommendedName>
</protein>
<dbReference type="AlphaFoldDB" id="A0ABD6EXR3"/>
<dbReference type="InterPro" id="IPR039041">
    <property type="entry name" value="Nav/unc-53"/>
</dbReference>
<keyword evidence="4" id="KW-1185">Reference proteome</keyword>
<dbReference type="PANTHER" id="PTHR12784:SF28">
    <property type="entry name" value="PROTEIN SICKIE"/>
    <property type="match status" value="1"/>
</dbReference>
<reference evidence="3 4" key="1">
    <citation type="submission" date="2024-08" db="EMBL/GenBank/DDBJ databases">
        <title>Gnathostoma spinigerum genome.</title>
        <authorList>
            <person name="Gonzalez-Bertolin B."/>
            <person name="Monzon S."/>
            <person name="Zaballos A."/>
            <person name="Jimenez P."/>
            <person name="Dekumyoy P."/>
            <person name="Varona S."/>
            <person name="Cuesta I."/>
            <person name="Sumanam S."/>
            <person name="Adisakwattana P."/>
            <person name="Gasser R.B."/>
            <person name="Hernandez-Gonzalez A."/>
            <person name="Young N.D."/>
            <person name="Perteguer M.J."/>
        </authorList>
    </citation>
    <scope>NUCLEOTIDE SEQUENCE [LARGE SCALE GENOMIC DNA]</scope>
    <source>
        <strain evidence="3">AL3</strain>
        <tissue evidence="3">Liver</tissue>
    </source>
</reference>
<name>A0ABD6EXR3_9BILA</name>
<dbReference type="Pfam" id="PF00004">
    <property type="entry name" value="AAA"/>
    <property type="match status" value="1"/>
</dbReference>